<name>A0A9N7UCF5_PLEPL</name>
<organism evidence="2 3">
    <name type="scientific">Pleuronectes platessa</name>
    <name type="common">European plaice</name>
    <dbReference type="NCBI Taxonomy" id="8262"/>
    <lineage>
        <taxon>Eukaryota</taxon>
        <taxon>Metazoa</taxon>
        <taxon>Chordata</taxon>
        <taxon>Craniata</taxon>
        <taxon>Vertebrata</taxon>
        <taxon>Euteleostomi</taxon>
        <taxon>Actinopterygii</taxon>
        <taxon>Neopterygii</taxon>
        <taxon>Teleostei</taxon>
        <taxon>Neoteleostei</taxon>
        <taxon>Acanthomorphata</taxon>
        <taxon>Carangaria</taxon>
        <taxon>Pleuronectiformes</taxon>
        <taxon>Pleuronectoidei</taxon>
        <taxon>Pleuronectidae</taxon>
        <taxon>Pleuronectes</taxon>
    </lineage>
</organism>
<evidence type="ECO:0000313" key="2">
    <source>
        <dbReference type="EMBL" id="CAB1429188.1"/>
    </source>
</evidence>
<keyword evidence="3" id="KW-1185">Reference proteome</keyword>
<proteinExistence type="predicted"/>
<dbReference type="AlphaFoldDB" id="A0A9N7UCF5"/>
<evidence type="ECO:0000313" key="3">
    <source>
        <dbReference type="Proteomes" id="UP001153269"/>
    </source>
</evidence>
<dbReference type="Proteomes" id="UP001153269">
    <property type="component" value="Unassembled WGS sequence"/>
</dbReference>
<accession>A0A9N7UCF5</accession>
<feature type="region of interest" description="Disordered" evidence="1">
    <location>
        <begin position="87"/>
        <end position="122"/>
    </location>
</feature>
<protein>
    <submittedName>
        <fullName evidence="2">Uncharacterized protein</fullName>
    </submittedName>
</protein>
<sequence length="168" mass="18523">MALALFARSYTHMHTLWKRPEGVFVVGRELSCHCTRELLMGNMKPEWGKPPDLSFGPDRLKPGPDLAREMKDYLDLVLCPDNAKTLAARDPSLPPEASNGARRTARRKTAPQKLQGADCYPESKAGSSFIRSFTTEAVSGRSLEKTQDYGIVPTHDACGAHGVNRTPQ</sequence>
<evidence type="ECO:0000256" key="1">
    <source>
        <dbReference type="SAM" id="MobiDB-lite"/>
    </source>
</evidence>
<reference evidence="2" key="1">
    <citation type="submission" date="2020-03" db="EMBL/GenBank/DDBJ databases">
        <authorList>
            <person name="Weist P."/>
        </authorList>
    </citation>
    <scope>NUCLEOTIDE SEQUENCE</scope>
</reference>
<comment type="caution">
    <text evidence="2">The sequence shown here is derived from an EMBL/GenBank/DDBJ whole genome shotgun (WGS) entry which is preliminary data.</text>
</comment>
<dbReference type="EMBL" id="CADEAL010001113">
    <property type="protein sequence ID" value="CAB1429188.1"/>
    <property type="molecule type" value="Genomic_DNA"/>
</dbReference>
<feature type="region of interest" description="Disordered" evidence="1">
    <location>
        <begin position="136"/>
        <end position="168"/>
    </location>
</feature>
<gene>
    <name evidence="2" type="ORF">PLEPLA_LOCUS17163</name>
</gene>